<feature type="coiled-coil region" evidence="1">
    <location>
        <begin position="335"/>
        <end position="362"/>
    </location>
</feature>
<name>A0A9D1M046_9FIRM</name>
<gene>
    <name evidence="3" type="ORF">IAB70_02060</name>
</gene>
<sequence length="811" mass="93589">MYSTSQKWKERIYENVQSVFNIYIDDVLIDPNYILDFKVGKTLFDDEELKLGSTSSRYIELQIYKNQVTENISQVKVDYGILINNEYEMIPIGIFNVDDYTDNDDNTLTVKCIDNMSKFEFNYDGSKLTYPTTLMRVLEDICEKAGVEIGSTSFLNSDTKVSVYDNTITAREYLSYISECAGGFACIGRDGKLYIRQFYQDSQEIPLELFGEYKWGEKYNISKVSYENGVESFKFGDDTGNNLWINQENMYIIEEDEVEKIYNQMKEFEAYSFEGKTIIDPALDEGDKLIIDGKSVLYQGEADFQGRFIAEISSKIAIKEKQETTVKETSQKLINRRVQSRIDEAEGKITQLVQETDENSEKISEVTQTLDEISQKVDNVQDFTNTVSGNYQLILSNAEAFPVLKLIMYGKSRDPLYLYPNSKLFPSSLLTTQGEYNKITLVIDSQSRIDPSENVREYVFKIEEQLNDYNEIHDQLVIERNVDTNLCEVKVLRYIQREGKIITVLKDPIEETVGSFEIELLEGKNYVYIKEYPYWEIDCKYLVQNDANDLYATKVEMHSSIEQTAEEINLEVRKKVDENEIISKINQSAEKISIEAEKININGVVSANDNFKIDKNGNMTCNNGTFKGGKINLSGGTKENPTFWIEDDSGNRAYFTPSGFGVGGSTNYFEFNPYNILINLDGLNWNFNRDSQRTITDNDLYVLADIHAYSYLYDSLEEKKRDITQFTDKALDIVKNGELYSFNYKGEKEETKKHIGFIIGENYKTPKEVMSTNNQAIDAYTMTSILWKAVQEQQKQIEELQNETKQMKERK</sequence>
<evidence type="ECO:0000256" key="1">
    <source>
        <dbReference type="SAM" id="Coils"/>
    </source>
</evidence>
<accession>A0A9D1M046</accession>
<evidence type="ECO:0000313" key="4">
    <source>
        <dbReference type="Proteomes" id="UP000824093"/>
    </source>
</evidence>
<dbReference type="PROSITE" id="PS51688">
    <property type="entry name" value="ICA"/>
    <property type="match status" value="1"/>
</dbReference>
<reference evidence="3" key="1">
    <citation type="submission" date="2020-10" db="EMBL/GenBank/DDBJ databases">
        <authorList>
            <person name="Gilroy R."/>
        </authorList>
    </citation>
    <scope>NUCLEOTIDE SEQUENCE</scope>
    <source>
        <strain evidence="3">CHK195-15760</strain>
    </source>
</reference>
<dbReference type="EMBL" id="DVNH01000016">
    <property type="protein sequence ID" value="HIU51400.1"/>
    <property type="molecule type" value="Genomic_DNA"/>
</dbReference>
<evidence type="ECO:0000313" key="3">
    <source>
        <dbReference type="EMBL" id="HIU51400.1"/>
    </source>
</evidence>
<dbReference type="AlphaFoldDB" id="A0A9D1M046"/>
<evidence type="ECO:0000259" key="2">
    <source>
        <dbReference type="PROSITE" id="PS51688"/>
    </source>
</evidence>
<dbReference type="Pfam" id="PF13884">
    <property type="entry name" value="Peptidase_S74"/>
    <property type="match status" value="1"/>
</dbReference>
<comment type="caution">
    <text evidence="3">The sequence shown here is derived from an EMBL/GenBank/DDBJ whole genome shotgun (WGS) entry which is preliminary data.</text>
</comment>
<feature type="domain" description="Peptidase S74" evidence="2">
    <location>
        <begin position="715"/>
        <end position="804"/>
    </location>
</feature>
<reference evidence="3" key="2">
    <citation type="journal article" date="2021" name="PeerJ">
        <title>Extensive microbial diversity within the chicken gut microbiome revealed by metagenomics and culture.</title>
        <authorList>
            <person name="Gilroy R."/>
            <person name="Ravi A."/>
            <person name="Getino M."/>
            <person name="Pursley I."/>
            <person name="Horton D.L."/>
            <person name="Alikhan N.F."/>
            <person name="Baker D."/>
            <person name="Gharbi K."/>
            <person name="Hall N."/>
            <person name="Watson M."/>
            <person name="Adriaenssens E.M."/>
            <person name="Foster-Nyarko E."/>
            <person name="Jarju S."/>
            <person name="Secka A."/>
            <person name="Antonio M."/>
            <person name="Oren A."/>
            <person name="Chaudhuri R.R."/>
            <person name="La Ragione R."/>
            <person name="Hildebrand F."/>
            <person name="Pallen M.J."/>
        </authorList>
    </citation>
    <scope>NUCLEOTIDE SEQUENCE</scope>
    <source>
        <strain evidence="3">CHK195-15760</strain>
    </source>
</reference>
<dbReference type="InterPro" id="IPR030392">
    <property type="entry name" value="S74_ICA"/>
</dbReference>
<dbReference type="Proteomes" id="UP000824093">
    <property type="component" value="Unassembled WGS sequence"/>
</dbReference>
<protein>
    <submittedName>
        <fullName evidence="3">Tail fiber domain-containing protein</fullName>
    </submittedName>
</protein>
<keyword evidence="1" id="KW-0175">Coiled coil</keyword>
<organism evidence="3 4">
    <name type="scientific">Candidatus Merdicola faecigallinarum</name>
    <dbReference type="NCBI Taxonomy" id="2840862"/>
    <lineage>
        <taxon>Bacteria</taxon>
        <taxon>Bacillati</taxon>
        <taxon>Bacillota</taxon>
        <taxon>Clostridia</taxon>
        <taxon>Candidatus Merdicola</taxon>
    </lineage>
</organism>
<proteinExistence type="predicted"/>